<dbReference type="EMBL" id="WHWB01031837">
    <property type="protein sequence ID" value="KAJ7427763.1"/>
    <property type="molecule type" value="Genomic_DNA"/>
</dbReference>
<dbReference type="Proteomes" id="UP001145742">
    <property type="component" value="Unassembled WGS sequence"/>
</dbReference>
<dbReference type="InterPro" id="IPR000477">
    <property type="entry name" value="RT_dom"/>
</dbReference>
<gene>
    <name evidence="2" type="ORF">WISP_04172</name>
</gene>
<sequence length="157" mass="17537">MQHMQENQGIRPSQQEFVKGRSCLTSGISFCDRVTQKDYGCFCLDFSKAFDTVSHSILLEKLAAHGLHGCTVHWVENCQDGLAQKAVVNGVLSSWQLATNDVPQCSVMESGLFNIFINDLDKENEGTLNTFAGSTKLRRGVDLLQDRKALQRLDRLD</sequence>
<proteinExistence type="predicted"/>
<reference evidence="2" key="1">
    <citation type="submission" date="2019-10" db="EMBL/GenBank/DDBJ databases">
        <authorList>
            <person name="Soares A.E.R."/>
            <person name="Aleixo A."/>
            <person name="Schneider P."/>
            <person name="Miyaki C.Y."/>
            <person name="Schneider M.P."/>
            <person name="Mello C."/>
            <person name="Vasconcelos A.T.R."/>
        </authorList>
    </citation>
    <scope>NUCLEOTIDE SEQUENCE</scope>
    <source>
        <tissue evidence="2">Muscle</tissue>
    </source>
</reference>
<dbReference type="Pfam" id="PF00078">
    <property type="entry name" value="RVT_1"/>
    <property type="match status" value="1"/>
</dbReference>
<dbReference type="InterPro" id="IPR043502">
    <property type="entry name" value="DNA/RNA_pol_sf"/>
</dbReference>
<dbReference type="PANTHER" id="PTHR33332">
    <property type="entry name" value="REVERSE TRANSCRIPTASE DOMAIN-CONTAINING PROTEIN"/>
    <property type="match status" value="1"/>
</dbReference>
<comment type="caution">
    <text evidence="2">The sequence shown here is derived from an EMBL/GenBank/DDBJ whole genome shotgun (WGS) entry which is preliminary data.</text>
</comment>
<evidence type="ECO:0000313" key="3">
    <source>
        <dbReference type="Proteomes" id="UP001145742"/>
    </source>
</evidence>
<name>A0ABQ9DTL0_9PASS</name>
<evidence type="ECO:0000313" key="2">
    <source>
        <dbReference type="EMBL" id="KAJ7427763.1"/>
    </source>
</evidence>
<dbReference type="SUPFAM" id="SSF56672">
    <property type="entry name" value="DNA/RNA polymerases"/>
    <property type="match status" value="1"/>
</dbReference>
<dbReference type="PROSITE" id="PS50878">
    <property type="entry name" value="RT_POL"/>
    <property type="match status" value="1"/>
</dbReference>
<organism evidence="2 3">
    <name type="scientific">Willisornis vidua</name>
    <name type="common">Xingu scale-backed antbird</name>
    <dbReference type="NCBI Taxonomy" id="1566151"/>
    <lineage>
        <taxon>Eukaryota</taxon>
        <taxon>Metazoa</taxon>
        <taxon>Chordata</taxon>
        <taxon>Craniata</taxon>
        <taxon>Vertebrata</taxon>
        <taxon>Euteleostomi</taxon>
        <taxon>Archelosauria</taxon>
        <taxon>Archosauria</taxon>
        <taxon>Dinosauria</taxon>
        <taxon>Saurischia</taxon>
        <taxon>Theropoda</taxon>
        <taxon>Coelurosauria</taxon>
        <taxon>Aves</taxon>
        <taxon>Neognathae</taxon>
        <taxon>Neoaves</taxon>
        <taxon>Telluraves</taxon>
        <taxon>Australaves</taxon>
        <taxon>Passeriformes</taxon>
        <taxon>Thamnophilidae</taxon>
        <taxon>Willisornis</taxon>
    </lineage>
</organism>
<protein>
    <submittedName>
        <fullName evidence="2">RNA-directed DNA polymerase from mobile element jockey-like protein</fullName>
    </submittedName>
</protein>
<evidence type="ECO:0000259" key="1">
    <source>
        <dbReference type="PROSITE" id="PS50878"/>
    </source>
</evidence>
<feature type="domain" description="Reverse transcriptase" evidence="1">
    <location>
        <begin position="1"/>
        <end position="157"/>
    </location>
</feature>
<accession>A0ABQ9DTL0</accession>
<keyword evidence="3" id="KW-1185">Reference proteome</keyword>